<dbReference type="Pfam" id="PF01368">
    <property type="entry name" value="DHH"/>
    <property type="match status" value="1"/>
</dbReference>
<feature type="domain" description="RecJ OB" evidence="9">
    <location>
        <begin position="479"/>
        <end position="585"/>
    </location>
</feature>
<feature type="domain" description="DHHA1" evidence="8">
    <location>
        <begin position="375"/>
        <end position="465"/>
    </location>
</feature>
<evidence type="ECO:0000256" key="6">
    <source>
        <dbReference type="SAM" id="Coils"/>
    </source>
</evidence>
<reference evidence="10" key="2">
    <citation type="submission" date="2020-09" db="EMBL/GenBank/DDBJ databases">
        <authorList>
            <person name="Sun Q."/>
            <person name="Kim S."/>
        </authorList>
    </citation>
    <scope>NUCLEOTIDE SEQUENCE</scope>
    <source>
        <strain evidence="10">KCTC 12368</strain>
    </source>
</reference>
<dbReference type="NCBIfam" id="TIGR00644">
    <property type="entry name" value="recJ"/>
    <property type="match status" value="1"/>
</dbReference>
<comment type="similarity">
    <text evidence="1">Belongs to the RecJ family.</text>
</comment>
<dbReference type="PANTHER" id="PTHR30255">
    <property type="entry name" value="SINGLE-STRANDED-DNA-SPECIFIC EXONUCLEASE RECJ"/>
    <property type="match status" value="1"/>
</dbReference>
<evidence type="ECO:0000259" key="9">
    <source>
        <dbReference type="Pfam" id="PF17768"/>
    </source>
</evidence>
<dbReference type="SUPFAM" id="SSF64182">
    <property type="entry name" value="DHH phosphoesterases"/>
    <property type="match status" value="1"/>
</dbReference>
<evidence type="ECO:0000256" key="5">
    <source>
        <dbReference type="ARBA" id="ARBA00022839"/>
    </source>
</evidence>
<evidence type="ECO:0000313" key="11">
    <source>
        <dbReference type="Proteomes" id="UP000619457"/>
    </source>
</evidence>
<dbReference type="GO" id="GO:0003676">
    <property type="term" value="F:nucleic acid binding"/>
    <property type="evidence" value="ECO:0007669"/>
    <property type="project" value="InterPro"/>
</dbReference>
<evidence type="ECO:0000259" key="8">
    <source>
        <dbReference type="Pfam" id="PF02272"/>
    </source>
</evidence>
<keyword evidence="4" id="KW-0378">Hydrolase</keyword>
<name>A0A918ULE4_9BACT</name>
<feature type="coiled-coil region" evidence="6">
    <location>
        <begin position="266"/>
        <end position="293"/>
    </location>
</feature>
<dbReference type="InterPro" id="IPR038763">
    <property type="entry name" value="DHH_sf"/>
</dbReference>
<organism evidence="10 11">
    <name type="scientific">Echinicola pacifica</name>
    <dbReference type="NCBI Taxonomy" id="346377"/>
    <lineage>
        <taxon>Bacteria</taxon>
        <taxon>Pseudomonadati</taxon>
        <taxon>Bacteroidota</taxon>
        <taxon>Cytophagia</taxon>
        <taxon>Cytophagales</taxon>
        <taxon>Cyclobacteriaceae</taxon>
        <taxon>Echinicola</taxon>
    </lineage>
</organism>
<gene>
    <name evidence="10" type="ORF">GCM10007049_08540</name>
</gene>
<evidence type="ECO:0000256" key="4">
    <source>
        <dbReference type="ARBA" id="ARBA00022801"/>
    </source>
</evidence>
<dbReference type="GO" id="GO:0008409">
    <property type="term" value="F:5'-3' exonuclease activity"/>
    <property type="evidence" value="ECO:0007669"/>
    <property type="project" value="InterPro"/>
</dbReference>
<dbReference type="PANTHER" id="PTHR30255:SF2">
    <property type="entry name" value="SINGLE-STRANDED-DNA-SPECIFIC EXONUCLEASE RECJ"/>
    <property type="match status" value="1"/>
</dbReference>
<dbReference type="Proteomes" id="UP000619457">
    <property type="component" value="Unassembled WGS sequence"/>
</dbReference>
<dbReference type="Pfam" id="PF02272">
    <property type="entry name" value="DHHA1"/>
    <property type="match status" value="1"/>
</dbReference>
<evidence type="ECO:0000313" key="10">
    <source>
        <dbReference type="EMBL" id="GGZ18595.1"/>
    </source>
</evidence>
<keyword evidence="6" id="KW-0175">Coiled coil</keyword>
<evidence type="ECO:0000256" key="1">
    <source>
        <dbReference type="ARBA" id="ARBA00005915"/>
    </source>
</evidence>
<dbReference type="RefSeq" id="WP_018472642.1">
    <property type="nucleotide sequence ID" value="NZ_BMWX01000002.1"/>
</dbReference>
<reference evidence="10" key="1">
    <citation type="journal article" date="2014" name="Int. J. Syst. Evol. Microbiol.">
        <title>Complete genome sequence of Corynebacterium casei LMG S-19264T (=DSM 44701T), isolated from a smear-ripened cheese.</title>
        <authorList>
            <consortium name="US DOE Joint Genome Institute (JGI-PGF)"/>
            <person name="Walter F."/>
            <person name="Albersmeier A."/>
            <person name="Kalinowski J."/>
            <person name="Ruckert C."/>
        </authorList>
    </citation>
    <scope>NUCLEOTIDE SEQUENCE</scope>
    <source>
        <strain evidence="10">KCTC 12368</strain>
    </source>
</reference>
<dbReference type="EMBL" id="BMWX01000002">
    <property type="protein sequence ID" value="GGZ18595.1"/>
    <property type="molecule type" value="Genomic_DNA"/>
</dbReference>
<dbReference type="AlphaFoldDB" id="A0A918ULE4"/>
<dbReference type="InterPro" id="IPR001667">
    <property type="entry name" value="DDH_dom"/>
</dbReference>
<keyword evidence="5 10" id="KW-0269">Exonuclease</keyword>
<dbReference type="InterPro" id="IPR004610">
    <property type="entry name" value="RecJ"/>
</dbReference>
<dbReference type="Pfam" id="PF17768">
    <property type="entry name" value="RecJ_OB"/>
    <property type="match status" value="1"/>
</dbReference>
<dbReference type="InterPro" id="IPR051673">
    <property type="entry name" value="SSDNA_exonuclease_RecJ"/>
</dbReference>
<evidence type="ECO:0000259" key="7">
    <source>
        <dbReference type="Pfam" id="PF01368"/>
    </source>
</evidence>
<dbReference type="Gene3D" id="3.90.1640.30">
    <property type="match status" value="1"/>
</dbReference>
<comment type="caution">
    <text evidence="10">The sequence shown here is derived from an EMBL/GenBank/DDBJ whole genome shotgun (WGS) entry which is preliminary data.</text>
</comment>
<evidence type="ECO:0000256" key="2">
    <source>
        <dbReference type="ARBA" id="ARBA00019841"/>
    </source>
</evidence>
<dbReference type="Gene3D" id="3.10.310.30">
    <property type="match status" value="1"/>
</dbReference>
<dbReference type="GO" id="GO:0006281">
    <property type="term" value="P:DNA repair"/>
    <property type="evidence" value="ECO:0007669"/>
    <property type="project" value="InterPro"/>
</dbReference>
<protein>
    <recommendedName>
        <fullName evidence="2">Single-stranded-DNA-specific exonuclease RecJ</fullName>
    </recommendedName>
</protein>
<dbReference type="GO" id="GO:0006310">
    <property type="term" value="P:DNA recombination"/>
    <property type="evidence" value="ECO:0007669"/>
    <property type="project" value="InterPro"/>
</dbReference>
<dbReference type="InterPro" id="IPR003156">
    <property type="entry name" value="DHHA1_dom"/>
</dbReference>
<keyword evidence="11" id="KW-1185">Reference proteome</keyword>
<accession>A0A918ULE4</accession>
<sequence length="589" mass="66880">MEYRWEIKSKADQVTVETLSSEINVNPTLANLLVNRDVHTFQDAKDFFRPDLDKIHSPFLMKDMDRAISRLISAIEQEEKIMVYGDYDVDGTTSVALVYGFLSKIYPHVDFYIPDRYQEGYGVSEKGVHYAAENGFKLIISLDCGIKAIEKVALATKLGVDFIVCDHHTPGEILPPAVAVLDPKRLDCDYPYKELSGCGVGFKLIQAFVEKTGHNASHLFGLLDLVAVSIAADIVPITGENRILAHYGLERLNNNPRPGLMALILAGKGQRSLQELQENRQLLQRELLQLKSDKDIEISDIVFRIGPRINASGRLEHAKASVELLISEDIHEALKMAEVVEDVNSARKNFDENITREAIEMIEQQEVVKPWKTTVLYKEDWHKGVIGIVASRCIEQFYRPTIILTESNNKATGSARSVYDFDIYEAISECSDLLEQFGGHKYAAGLTMELANVKAFQEKFEEVVSRRITDIHTKPVLEVDDELELDQVNYKFYNILKQMGPFGPGNPEPVFYANQVYAENIKVLKDKHLKFEIVQDGQALQPICIAFGFATYYEMLRSKMRFNIAFEVRENTFRNTSTLQLFVKDIKFD</sequence>
<dbReference type="InterPro" id="IPR041122">
    <property type="entry name" value="RecJ_OB"/>
</dbReference>
<keyword evidence="3" id="KW-0540">Nuclease</keyword>
<feature type="domain" description="DDH" evidence="7">
    <location>
        <begin position="80"/>
        <end position="228"/>
    </location>
</feature>
<evidence type="ECO:0000256" key="3">
    <source>
        <dbReference type="ARBA" id="ARBA00022722"/>
    </source>
</evidence>
<proteinExistence type="inferred from homology"/>